<dbReference type="Gene3D" id="1.25.40.10">
    <property type="entry name" value="Tetratricopeptide repeat domain"/>
    <property type="match status" value="2"/>
</dbReference>
<organism evidence="7 8">
    <name type="scientific">Alkalimonas collagenimarina</name>
    <dbReference type="NCBI Taxonomy" id="400390"/>
    <lineage>
        <taxon>Bacteria</taxon>
        <taxon>Pseudomonadati</taxon>
        <taxon>Pseudomonadota</taxon>
        <taxon>Gammaproteobacteria</taxon>
        <taxon>Alkalimonas</taxon>
    </lineage>
</organism>
<dbReference type="Proteomes" id="UP001231616">
    <property type="component" value="Unassembled WGS sequence"/>
</dbReference>
<dbReference type="PANTHER" id="PTHR46630">
    <property type="entry name" value="TETRATRICOPEPTIDE REPEAT PROTEIN 29"/>
    <property type="match status" value="1"/>
</dbReference>
<name>A0ABT9GYH1_9GAMM</name>
<keyword evidence="2" id="KW-0963">Cytoplasm</keyword>
<comment type="similarity">
    <text evidence="5">Belongs to the Rap family.</text>
</comment>
<feature type="repeat" description="TPR" evidence="6">
    <location>
        <begin position="135"/>
        <end position="168"/>
    </location>
</feature>
<evidence type="ECO:0000256" key="6">
    <source>
        <dbReference type="PROSITE-ProRule" id="PRU00339"/>
    </source>
</evidence>
<dbReference type="Pfam" id="PF13181">
    <property type="entry name" value="TPR_8"/>
    <property type="match status" value="2"/>
</dbReference>
<comment type="caution">
    <text evidence="7">The sequence shown here is derived from an EMBL/GenBank/DDBJ whole genome shotgun (WGS) entry which is preliminary data.</text>
</comment>
<dbReference type="PANTHER" id="PTHR46630:SF1">
    <property type="entry name" value="TETRATRICOPEPTIDE REPEAT PROTEIN 29"/>
    <property type="match status" value="1"/>
</dbReference>
<dbReference type="InterPro" id="IPR019734">
    <property type="entry name" value="TPR_rpt"/>
</dbReference>
<dbReference type="PROSITE" id="PS50005">
    <property type="entry name" value="TPR"/>
    <property type="match status" value="1"/>
</dbReference>
<evidence type="ECO:0000313" key="7">
    <source>
        <dbReference type="EMBL" id="MDP4536104.1"/>
    </source>
</evidence>
<dbReference type="SMART" id="SM00028">
    <property type="entry name" value="TPR"/>
    <property type="match status" value="4"/>
</dbReference>
<comment type="subcellular location">
    <subcellularLocation>
        <location evidence="1">Cytoplasm</location>
    </subcellularLocation>
</comment>
<evidence type="ECO:0000256" key="3">
    <source>
        <dbReference type="ARBA" id="ARBA00022737"/>
    </source>
</evidence>
<evidence type="ECO:0000256" key="4">
    <source>
        <dbReference type="ARBA" id="ARBA00022803"/>
    </source>
</evidence>
<keyword evidence="4 6" id="KW-0802">TPR repeat</keyword>
<dbReference type="EMBL" id="JAUZVZ010000009">
    <property type="protein sequence ID" value="MDP4536104.1"/>
    <property type="molecule type" value="Genomic_DNA"/>
</dbReference>
<evidence type="ECO:0000256" key="5">
    <source>
        <dbReference type="ARBA" id="ARBA00038253"/>
    </source>
</evidence>
<protein>
    <submittedName>
        <fullName evidence="7">Tetratricopeptide repeat protein</fullName>
    </submittedName>
</protein>
<gene>
    <name evidence="7" type="ORF">Q3O60_07890</name>
</gene>
<evidence type="ECO:0000313" key="8">
    <source>
        <dbReference type="Proteomes" id="UP001231616"/>
    </source>
</evidence>
<proteinExistence type="inferred from homology"/>
<reference evidence="7 8" key="1">
    <citation type="submission" date="2023-08" db="EMBL/GenBank/DDBJ databases">
        <authorList>
            <person name="Joshi A."/>
            <person name="Thite S."/>
        </authorList>
    </citation>
    <scope>NUCLEOTIDE SEQUENCE [LARGE SCALE GENOMIC DNA]</scope>
    <source>
        <strain evidence="7 8">AC40</strain>
    </source>
</reference>
<dbReference type="InterPro" id="IPR051476">
    <property type="entry name" value="Bac_ResReg_Asp_Phosphatase"/>
</dbReference>
<evidence type="ECO:0000256" key="2">
    <source>
        <dbReference type="ARBA" id="ARBA00022490"/>
    </source>
</evidence>
<keyword evidence="8" id="KW-1185">Reference proteome</keyword>
<keyword evidence="3" id="KW-0677">Repeat</keyword>
<accession>A0ABT9GYH1</accession>
<evidence type="ECO:0000256" key="1">
    <source>
        <dbReference type="ARBA" id="ARBA00004496"/>
    </source>
</evidence>
<dbReference type="InterPro" id="IPR011990">
    <property type="entry name" value="TPR-like_helical_dom_sf"/>
</dbReference>
<dbReference type="RefSeq" id="WP_305893370.1">
    <property type="nucleotide sequence ID" value="NZ_JAUZVZ010000009.1"/>
</dbReference>
<sequence>MRIFLACIYLVLTCLSFSLLAEPELRRQLIQQNPEQFLEAALQRPEQHSSLHWLEVSYAYLQLNQKESALDSIEKAIQLARLLDDKPMYQTQLYRTKAEIVGRLYRNTQLGIEALLTAENWLDKLPQNESQLERAEVYESLAQAFNQDGDYAQAVQYAHKSLELAQHPAQKLNAHYLLGRLHLQMDKINDAFSHFSHAKRLATELKAEHAFPLIDMRFGLGYQKMGLYELALHHFTLAKDGLDYTSQQRAYVNVLLKIANIELQQNLTNENTYDSIQQALILGHQVDDVYSIAEATFYLGQWHLSQQNMAAAAYHFEQSHSMFSQINSHPMQSQVLLAMAELYHAQQQHELAQSIFARIHIDIDDSNQFLFLRYRYAELAAELASWQEDWVSAYDFSQQVLKLRFDDLREQHNLKLDYLQMTQPHQQSETTTLDATDSFADSPLQWLTLLSVVLTLGLAWALLKLRARPILPSQMIFSRQWIQFSDKLVAEQRHKKPLYLMAVTLRGCQYYKQQHGEIQLRRVLISLLHSLKLPQIVQLAIHSDVLWLGLRCEPNELASLQSKVLCQLAQQRVLLKPQPQLQTLILPLQELLGNGWQKQHIQALREAVWLSWYLAEQINPSDEHIYLQLKVLEPQPCEWMTENIRQDILNALQLGSIELWQQDQSLNPQLRELLETPVQGPEE</sequence>
<dbReference type="SUPFAM" id="SSF48452">
    <property type="entry name" value="TPR-like"/>
    <property type="match status" value="2"/>
</dbReference>